<proteinExistence type="predicted"/>
<dbReference type="EMBL" id="PYDT01000010">
    <property type="protein sequence ID" value="THU48236.1"/>
    <property type="molecule type" value="Genomic_DNA"/>
</dbReference>
<gene>
    <name evidence="2" type="ORF">C4D60_Mb09t24100</name>
</gene>
<dbReference type="PANTHER" id="PTHR36901:SF1">
    <property type="entry name" value="F-BOX DOMAIN CONTAINING PROTEIN, EXPRESSED"/>
    <property type="match status" value="1"/>
</dbReference>
<name>A0A4V4H3H2_MUSBA</name>
<dbReference type="Proteomes" id="UP000317650">
    <property type="component" value="Chromosome 9"/>
</dbReference>
<feature type="domain" description="KIB1-4 beta-propeller" evidence="1">
    <location>
        <begin position="14"/>
        <end position="130"/>
    </location>
</feature>
<dbReference type="InterPro" id="IPR005174">
    <property type="entry name" value="KIB1-4_b-propeller"/>
</dbReference>
<dbReference type="AlphaFoldDB" id="A0A4V4H3H2"/>
<dbReference type="PANTHER" id="PTHR36901">
    <property type="entry name" value="F-BOX DOMAIN CONTAINING PROTEIN, EXPRESSED-RELATED"/>
    <property type="match status" value="1"/>
</dbReference>
<evidence type="ECO:0000313" key="3">
    <source>
        <dbReference type="Proteomes" id="UP000317650"/>
    </source>
</evidence>
<comment type="caution">
    <text evidence="2">The sequence shown here is derived from an EMBL/GenBank/DDBJ whole genome shotgun (WGS) entry which is preliminary data.</text>
</comment>
<dbReference type="Pfam" id="PF03478">
    <property type="entry name" value="Beta-prop_KIB1-4"/>
    <property type="match status" value="1"/>
</dbReference>
<sequence>MGDHRILEASNPMNIYFHSGRLYVLTQSWDVIVYEFDPDPVMLLSIRIPLRKEYDCWYDGQLAELNDDILIIAYGLHLCQEFDIKVYKLPEMADDPVVQVNSLGGSTLLISQFSEAVSTKGSAFRADCIYGFSKCFLKTMMAYSMEDEGMFELAGIDLRYQMLAWFTPDSLKTETSNMETPTMNLEA</sequence>
<reference evidence="2 3" key="1">
    <citation type="journal article" date="2019" name="Nat. Plants">
        <title>Genome sequencing of Musa balbisiana reveals subgenome evolution and function divergence in polyploid bananas.</title>
        <authorList>
            <person name="Yao X."/>
        </authorList>
    </citation>
    <scope>NUCLEOTIDE SEQUENCE [LARGE SCALE GENOMIC DNA]</scope>
    <source>
        <strain evidence="3">cv. DH-PKW</strain>
        <tissue evidence="2">Leaves</tissue>
    </source>
</reference>
<protein>
    <recommendedName>
        <fullName evidence="1">KIB1-4 beta-propeller domain-containing protein</fullName>
    </recommendedName>
</protein>
<accession>A0A4V4H3H2</accession>
<keyword evidence="3" id="KW-1185">Reference proteome</keyword>
<evidence type="ECO:0000313" key="2">
    <source>
        <dbReference type="EMBL" id="THU48236.1"/>
    </source>
</evidence>
<organism evidence="2 3">
    <name type="scientific">Musa balbisiana</name>
    <name type="common">Banana</name>
    <dbReference type="NCBI Taxonomy" id="52838"/>
    <lineage>
        <taxon>Eukaryota</taxon>
        <taxon>Viridiplantae</taxon>
        <taxon>Streptophyta</taxon>
        <taxon>Embryophyta</taxon>
        <taxon>Tracheophyta</taxon>
        <taxon>Spermatophyta</taxon>
        <taxon>Magnoliopsida</taxon>
        <taxon>Liliopsida</taxon>
        <taxon>Zingiberales</taxon>
        <taxon>Musaceae</taxon>
        <taxon>Musa</taxon>
    </lineage>
</organism>
<evidence type="ECO:0000259" key="1">
    <source>
        <dbReference type="Pfam" id="PF03478"/>
    </source>
</evidence>